<comment type="caution">
    <text evidence="4">The sequence shown here is derived from an EMBL/GenBank/DDBJ whole genome shotgun (WGS) entry which is preliminary data.</text>
</comment>
<evidence type="ECO:0000313" key="5">
    <source>
        <dbReference type="Proteomes" id="UP000579281"/>
    </source>
</evidence>
<dbReference type="AlphaFoldDB" id="A0A841KW99"/>
<evidence type="ECO:0000259" key="3">
    <source>
        <dbReference type="Pfam" id="PF00857"/>
    </source>
</evidence>
<organism evidence="4 5">
    <name type="scientific">Anaerosolibacter carboniphilus</name>
    <dbReference type="NCBI Taxonomy" id="1417629"/>
    <lineage>
        <taxon>Bacteria</taxon>
        <taxon>Bacillati</taxon>
        <taxon>Bacillota</taxon>
        <taxon>Clostridia</taxon>
        <taxon>Peptostreptococcales</taxon>
        <taxon>Thermotaleaceae</taxon>
        <taxon>Anaerosolibacter</taxon>
    </lineage>
</organism>
<sequence>MENTALLIVDVQNALVDEKPFNIDRILFNIKELSDACRVNGIEVIYIQHDGEKEDYLEPLSHGWDIHNSIYPEQGEKIIRKTHNSAFKNTELEEYLARKNIETLILVGMQTEYCIDTTCRVAFEKGYNLIMPEETNTTFDNGDLSGSEIYTYHNFRIFKDRFAEVKSLDDIIARIEK</sequence>
<dbReference type="InterPro" id="IPR036380">
    <property type="entry name" value="Isochorismatase-like_sf"/>
</dbReference>
<name>A0A841KW99_9FIRM</name>
<keyword evidence="2" id="KW-0378">Hydrolase</keyword>
<dbReference type="EMBL" id="JACHEN010000031">
    <property type="protein sequence ID" value="MBB6217966.1"/>
    <property type="molecule type" value="Genomic_DNA"/>
</dbReference>
<dbReference type="Proteomes" id="UP000579281">
    <property type="component" value="Unassembled WGS sequence"/>
</dbReference>
<reference evidence="4 5" key="1">
    <citation type="submission" date="2020-08" db="EMBL/GenBank/DDBJ databases">
        <title>Genomic Encyclopedia of Type Strains, Phase IV (KMG-IV): sequencing the most valuable type-strain genomes for metagenomic binning, comparative biology and taxonomic classification.</title>
        <authorList>
            <person name="Goeker M."/>
        </authorList>
    </citation>
    <scope>NUCLEOTIDE SEQUENCE [LARGE SCALE GENOMIC DNA]</scope>
    <source>
        <strain evidence="4 5">DSM 103526</strain>
    </source>
</reference>
<protein>
    <submittedName>
        <fullName evidence="4">Nicotinamidase-related amidase</fullName>
    </submittedName>
</protein>
<dbReference type="SUPFAM" id="SSF52499">
    <property type="entry name" value="Isochorismatase-like hydrolases"/>
    <property type="match status" value="1"/>
</dbReference>
<dbReference type="CDD" id="cd01014">
    <property type="entry name" value="nicotinamidase_related"/>
    <property type="match status" value="1"/>
</dbReference>
<dbReference type="InterPro" id="IPR050272">
    <property type="entry name" value="Isochorismatase-like_hydrls"/>
</dbReference>
<accession>A0A841KW99</accession>
<dbReference type="RefSeq" id="WP_184312473.1">
    <property type="nucleotide sequence ID" value="NZ_JACHEN010000031.1"/>
</dbReference>
<comment type="similarity">
    <text evidence="1">Belongs to the isochorismatase family.</text>
</comment>
<dbReference type="PANTHER" id="PTHR43540:SF14">
    <property type="entry name" value="ISOCHORISMATASE"/>
    <property type="match status" value="1"/>
</dbReference>
<keyword evidence="5" id="KW-1185">Reference proteome</keyword>
<proteinExistence type="inferred from homology"/>
<feature type="domain" description="Isochorismatase-like" evidence="3">
    <location>
        <begin position="4"/>
        <end position="140"/>
    </location>
</feature>
<gene>
    <name evidence="4" type="ORF">HNQ80_004103</name>
</gene>
<dbReference type="Gene3D" id="3.40.50.850">
    <property type="entry name" value="Isochorismatase-like"/>
    <property type="match status" value="1"/>
</dbReference>
<evidence type="ECO:0000256" key="2">
    <source>
        <dbReference type="ARBA" id="ARBA00022801"/>
    </source>
</evidence>
<dbReference type="GO" id="GO:0016787">
    <property type="term" value="F:hydrolase activity"/>
    <property type="evidence" value="ECO:0007669"/>
    <property type="project" value="UniProtKB-KW"/>
</dbReference>
<dbReference type="InterPro" id="IPR000868">
    <property type="entry name" value="Isochorismatase-like_dom"/>
</dbReference>
<evidence type="ECO:0000256" key="1">
    <source>
        <dbReference type="ARBA" id="ARBA00006336"/>
    </source>
</evidence>
<dbReference type="Pfam" id="PF00857">
    <property type="entry name" value="Isochorismatase"/>
    <property type="match status" value="1"/>
</dbReference>
<dbReference type="PANTHER" id="PTHR43540">
    <property type="entry name" value="PEROXYUREIDOACRYLATE/UREIDOACRYLATE AMIDOHYDROLASE-RELATED"/>
    <property type="match status" value="1"/>
</dbReference>
<evidence type="ECO:0000313" key="4">
    <source>
        <dbReference type="EMBL" id="MBB6217966.1"/>
    </source>
</evidence>